<organism evidence="2 3">
    <name type="scientific">Vibrio ouci</name>
    <dbReference type="NCBI Taxonomy" id="2499078"/>
    <lineage>
        <taxon>Bacteria</taxon>
        <taxon>Pseudomonadati</taxon>
        <taxon>Pseudomonadota</taxon>
        <taxon>Gammaproteobacteria</taxon>
        <taxon>Vibrionales</taxon>
        <taxon>Vibrionaceae</taxon>
        <taxon>Vibrio</taxon>
    </lineage>
</organism>
<keyword evidence="3" id="KW-1185">Reference proteome</keyword>
<feature type="compositionally biased region" description="Polar residues" evidence="1">
    <location>
        <begin position="73"/>
        <end position="86"/>
    </location>
</feature>
<protein>
    <submittedName>
        <fullName evidence="2">Uncharacterized protein</fullName>
    </submittedName>
</protein>
<gene>
    <name evidence="2" type="ORF">ELS82_23450</name>
</gene>
<evidence type="ECO:0000313" key="3">
    <source>
        <dbReference type="Proteomes" id="UP000297753"/>
    </source>
</evidence>
<reference evidence="2 3" key="1">
    <citation type="submission" date="2019-01" db="EMBL/GenBank/DDBJ databases">
        <title>Vibrio BEI176 sp. nov, a marine bacterium isolated from China: eastern marignal seas.</title>
        <authorList>
            <person name="Li B."/>
        </authorList>
    </citation>
    <scope>NUCLEOTIDE SEQUENCE [LARGE SCALE GENOMIC DNA]</scope>
    <source>
        <strain evidence="2 3">BEI176</strain>
    </source>
</reference>
<sequence>MRRFMVAAENLRDRDFISYLDSNDFGWWHWIDNFWLITIETDIEISAEILQNKVNEFSDSPRNMVIELHGTHSWSGHGPNSSNGGQNMFEWMHNTFDKTTE</sequence>
<evidence type="ECO:0000256" key="1">
    <source>
        <dbReference type="SAM" id="MobiDB-lite"/>
    </source>
</evidence>
<evidence type="ECO:0000313" key="2">
    <source>
        <dbReference type="EMBL" id="TFH89208.1"/>
    </source>
</evidence>
<name>A0A4Y8W9Y8_9VIBR</name>
<dbReference type="RefSeq" id="WP_134837584.1">
    <property type="nucleotide sequence ID" value="NZ_SATR01000096.1"/>
</dbReference>
<feature type="region of interest" description="Disordered" evidence="1">
    <location>
        <begin position="73"/>
        <end position="101"/>
    </location>
</feature>
<dbReference type="Proteomes" id="UP000297753">
    <property type="component" value="Unassembled WGS sequence"/>
</dbReference>
<proteinExistence type="predicted"/>
<dbReference type="AlphaFoldDB" id="A0A4Y8W9Y8"/>
<dbReference type="EMBL" id="SATR01000096">
    <property type="protein sequence ID" value="TFH89208.1"/>
    <property type="molecule type" value="Genomic_DNA"/>
</dbReference>
<comment type="caution">
    <text evidence="2">The sequence shown here is derived from an EMBL/GenBank/DDBJ whole genome shotgun (WGS) entry which is preliminary data.</text>
</comment>
<dbReference type="OrthoDB" id="5689608at2"/>
<accession>A0A4Y8W9Y8</accession>